<dbReference type="RefSeq" id="XP_008587311.1">
    <property type="nucleotide sequence ID" value="XM_008589089.1"/>
</dbReference>
<name>A0ABM0S370_GALVR</name>
<feature type="region of interest" description="Disordered" evidence="1">
    <location>
        <begin position="88"/>
        <end position="204"/>
    </location>
</feature>
<evidence type="ECO:0000313" key="2">
    <source>
        <dbReference type="Proteomes" id="UP000694923"/>
    </source>
</evidence>
<dbReference type="GeneID" id="103604513"/>
<reference evidence="3" key="1">
    <citation type="submission" date="2025-08" db="UniProtKB">
        <authorList>
            <consortium name="RefSeq"/>
        </authorList>
    </citation>
    <scope>IDENTIFICATION</scope>
</reference>
<sequence length="315" mass="34166">MYSDLTPSPAHSGQGLLLLASVTPMGDLNPALAILPGPPRFKGGWIVTHSKRQGSKMHLSVYILQNPPSQTPKFVSEVSLMAIFPDEEEEGGEGRAQGKNNTRVAQGVQAGDTSPPIEKRTSADGLQHTVPHCASPSSPHTPPPPPLPPPPPRARRTKLALRPGRCSGPSTAGALRLSWGAPSEQQESRRPELPPIPWSPRLAWGPEGRDGCTSGCVCGGAVLSSESGWDSRSSGPGRLLQPRLGSRRIKPREREANAWNLRKLDENPSSTRARNRLCKRYYVMESRKARDVSSEAAGELIKCFKRSSCQKRFSQ</sequence>
<proteinExistence type="predicted"/>
<evidence type="ECO:0000313" key="3">
    <source>
        <dbReference type="RefSeq" id="XP_008587311.1"/>
    </source>
</evidence>
<keyword evidence="2" id="KW-1185">Reference proteome</keyword>
<accession>A0ABM0S370</accession>
<organism evidence="2 3">
    <name type="scientific">Galeopterus variegatus</name>
    <name type="common">Malayan flying lemur</name>
    <name type="synonym">Cynocephalus variegatus</name>
    <dbReference type="NCBI Taxonomy" id="482537"/>
    <lineage>
        <taxon>Eukaryota</taxon>
        <taxon>Metazoa</taxon>
        <taxon>Chordata</taxon>
        <taxon>Craniata</taxon>
        <taxon>Vertebrata</taxon>
        <taxon>Euteleostomi</taxon>
        <taxon>Mammalia</taxon>
        <taxon>Eutheria</taxon>
        <taxon>Euarchontoglires</taxon>
        <taxon>Dermoptera</taxon>
        <taxon>Cynocephalidae</taxon>
        <taxon>Galeopterus</taxon>
    </lineage>
</organism>
<gene>
    <name evidence="3" type="primary">LOC103604513</name>
</gene>
<feature type="compositionally biased region" description="Pro residues" evidence="1">
    <location>
        <begin position="139"/>
        <end position="152"/>
    </location>
</feature>
<feature type="compositionally biased region" description="Low complexity" evidence="1">
    <location>
        <begin position="224"/>
        <end position="234"/>
    </location>
</feature>
<dbReference type="Proteomes" id="UP000694923">
    <property type="component" value="Unplaced"/>
</dbReference>
<feature type="region of interest" description="Disordered" evidence="1">
    <location>
        <begin position="224"/>
        <end position="252"/>
    </location>
</feature>
<evidence type="ECO:0000256" key="1">
    <source>
        <dbReference type="SAM" id="MobiDB-lite"/>
    </source>
</evidence>
<protein>
    <submittedName>
        <fullName evidence="3">Protein capicua homolog</fullName>
    </submittedName>
</protein>